<organism evidence="6 7">
    <name type="scientific">Corvus moneduloides</name>
    <name type="common">New Caledonian crow</name>
    <dbReference type="NCBI Taxonomy" id="1196302"/>
    <lineage>
        <taxon>Eukaryota</taxon>
        <taxon>Metazoa</taxon>
        <taxon>Chordata</taxon>
        <taxon>Craniata</taxon>
        <taxon>Vertebrata</taxon>
        <taxon>Euteleostomi</taxon>
        <taxon>Archelosauria</taxon>
        <taxon>Archosauria</taxon>
        <taxon>Dinosauria</taxon>
        <taxon>Saurischia</taxon>
        <taxon>Theropoda</taxon>
        <taxon>Coelurosauria</taxon>
        <taxon>Aves</taxon>
        <taxon>Neognathae</taxon>
        <taxon>Neoaves</taxon>
        <taxon>Telluraves</taxon>
        <taxon>Australaves</taxon>
        <taxon>Passeriformes</taxon>
        <taxon>Corvoidea</taxon>
        <taxon>Corvidae</taxon>
        <taxon>Corvus</taxon>
    </lineage>
</organism>
<reference evidence="7" key="1">
    <citation type="submission" date="2019-10" db="EMBL/GenBank/DDBJ databases">
        <title>Corvus moneduloides (New Caledonian crow) genome, bCorMon1, primary haplotype.</title>
        <authorList>
            <person name="Rutz C."/>
            <person name="Fungtammasan C."/>
            <person name="Mountcastle J."/>
            <person name="Formenti G."/>
            <person name="Chow W."/>
            <person name="Howe K."/>
            <person name="Steele M.P."/>
            <person name="Fernandes J."/>
            <person name="Gilbert M.T.P."/>
            <person name="Fedrigo O."/>
            <person name="Jarvis E.D."/>
            <person name="Gemmell N."/>
        </authorList>
    </citation>
    <scope>NUCLEOTIDE SEQUENCE [LARGE SCALE GENOMIC DNA]</scope>
</reference>
<dbReference type="InterPro" id="IPR021978">
    <property type="entry name" value="PML-like_CC"/>
</dbReference>
<evidence type="ECO:0000256" key="5">
    <source>
        <dbReference type="SAM" id="MobiDB-lite"/>
    </source>
</evidence>
<feature type="region of interest" description="Disordered" evidence="5">
    <location>
        <begin position="371"/>
        <end position="398"/>
    </location>
</feature>
<dbReference type="SMART" id="SM00336">
    <property type="entry name" value="BBOX"/>
    <property type="match status" value="1"/>
</dbReference>
<dbReference type="InterPro" id="IPR013083">
    <property type="entry name" value="Znf_RING/FYVE/PHD"/>
</dbReference>
<dbReference type="PANTHER" id="PTHR25462:SF302">
    <property type="entry name" value="PROTEIN PML"/>
    <property type="match status" value="1"/>
</dbReference>
<sequence>PEPSAGTPVAALTPSHPPGEEPEEEEDEDFQFLLCEGCGQDSPHPRLLRCLHTLCPGCLGSAKPAGQCPLCHAPVPAAIDNLLVSNLQSRLKVWRQIRSSGGASCSRCRVERALVWCSDCEEFFCARCLEEHQWWHKKKEHRVRNVEEMRAGSARAFLEDTRSSCSLFCTSSSHPEESRVIYCPRCERALCCPCALLDTRHAPFCDLRAESRRRQDELRSLRRDLRRLRDTFEAALLRLRSESSWQEEQRERLRCCVQASSERLQQLVRSEAEELRALLEARPESGRSELAEELRSVEGTLQRLEAAETVVDRLSRYGGEQELMDMQPFVKGALLELQRLRPPEPAEVREPQDFAECRARLRALVERVTGRPGEERGREVPRELGARPVQGPCCERAG</sequence>
<dbReference type="PROSITE" id="PS50089">
    <property type="entry name" value="ZF_RING_2"/>
    <property type="match status" value="1"/>
</dbReference>
<keyword evidence="3" id="KW-0862">Zinc</keyword>
<evidence type="ECO:0000313" key="7">
    <source>
        <dbReference type="Proteomes" id="UP000694553"/>
    </source>
</evidence>
<dbReference type="GO" id="GO:0008270">
    <property type="term" value="F:zinc ion binding"/>
    <property type="evidence" value="ECO:0007669"/>
    <property type="project" value="UniProtKB-KW"/>
</dbReference>
<protein>
    <submittedName>
        <fullName evidence="6">Uncharacterized protein</fullName>
    </submittedName>
</protein>
<proteinExistence type="predicted"/>
<dbReference type="Gene3D" id="3.30.160.60">
    <property type="entry name" value="Classic Zinc Finger"/>
    <property type="match status" value="1"/>
</dbReference>
<dbReference type="CDD" id="cd19804">
    <property type="entry name" value="Bbox1_TRIM19_C-V"/>
    <property type="match status" value="1"/>
</dbReference>
<dbReference type="SMART" id="SM00184">
    <property type="entry name" value="RING"/>
    <property type="match status" value="1"/>
</dbReference>
<dbReference type="Pfam" id="PF22586">
    <property type="entry name" value="ANCHR-like_BBOX"/>
    <property type="match status" value="1"/>
</dbReference>
<dbReference type="GO" id="GO:0008630">
    <property type="term" value="P:intrinsic apoptotic signaling pathway in response to DNA damage"/>
    <property type="evidence" value="ECO:0007669"/>
    <property type="project" value="TreeGrafter"/>
</dbReference>
<dbReference type="SUPFAM" id="SSF57850">
    <property type="entry name" value="RING/U-box"/>
    <property type="match status" value="1"/>
</dbReference>
<evidence type="ECO:0000256" key="2">
    <source>
        <dbReference type="ARBA" id="ARBA00022771"/>
    </source>
</evidence>
<dbReference type="PROSITE" id="PS50119">
    <property type="entry name" value="ZF_BBOX"/>
    <property type="match status" value="2"/>
</dbReference>
<dbReference type="InterPro" id="IPR017907">
    <property type="entry name" value="Znf_RING_CS"/>
</dbReference>
<evidence type="ECO:0000256" key="1">
    <source>
        <dbReference type="ARBA" id="ARBA00022723"/>
    </source>
</evidence>
<name>A0A8U7NA59_CORMO</name>
<dbReference type="PROSITE" id="PS00518">
    <property type="entry name" value="ZF_RING_1"/>
    <property type="match status" value="1"/>
</dbReference>
<dbReference type="GO" id="GO:0044790">
    <property type="term" value="P:suppression of viral release by host"/>
    <property type="evidence" value="ECO:0007669"/>
    <property type="project" value="TreeGrafter"/>
</dbReference>
<reference evidence="6" key="2">
    <citation type="submission" date="2025-08" db="UniProtKB">
        <authorList>
            <consortium name="Ensembl"/>
        </authorList>
    </citation>
    <scope>IDENTIFICATION</scope>
</reference>
<evidence type="ECO:0000256" key="3">
    <source>
        <dbReference type="ARBA" id="ARBA00022833"/>
    </source>
</evidence>
<dbReference type="AlphaFoldDB" id="A0A8U7NA59"/>
<dbReference type="InterPro" id="IPR047153">
    <property type="entry name" value="TRIM45/56/19-like"/>
</dbReference>
<dbReference type="Proteomes" id="UP000694553">
    <property type="component" value="Unassembled WGS sequence"/>
</dbReference>
<reference evidence="6" key="3">
    <citation type="submission" date="2025-09" db="UniProtKB">
        <authorList>
            <consortium name="Ensembl"/>
        </authorList>
    </citation>
    <scope>IDENTIFICATION</scope>
</reference>
<dbReference type="GO" id="GO:0045087">
    <property type="term" value="P:innate immune response"/>
    <property type="evidence" value="ECO:0007669"/>
    <property type="project" value="TreeGrafter"/>
</dbReference>
<feature type="coiled-coil region" evidence="4">
    <location>
        <begin position="211"/>
        <end position="307"/>
    </location>
</feature>
<keyword evidence="4" id="KW-0175">Coiled coil</keyword>
<evidence type="ECO:0000313" key="6">
    <source>
        <dbReference type="Ensembl" id="ENSCMUP00000031062.1"/>
    </source>
</evidence>
<keyword evidence="2" id="KW-0863">Zinc-finger</keyword>
<keyword evidence="1" id="KW-0479">Metal-binding</keyword>
<feature type="region of interest" description="Disordered" evidence="5">
    <location>
        <begin position="1"/>
        <end position="26"/>
    </location>
</feature>
<evidence type="ECO:0000256" key="4">
    <source>
        <dbReference type="SAM" id="Coils"/>
    </source>
</evidence>
<dbReference type="Gene3D" id="3.30.40.10">
    <property type="entry name" value="Zinc/RING finger domain, C3HC4 (zinc finger)"/>
    <property type="match status" value="1"/>
</dbReference>
<dbReference type="OMA" id="EHECSAR"/>
<accession>A0A8U7NA59</accession>
<keyword evidence="7" id="KW-1185">Reference proteome</keyword>
<dbReference type="GO" id="GO:0005654">
    <property type="term" value="C:nucleoplasm"/>
    <property type="evidence" value="ECO:0007669"/>
    <property type="project" value="TreeGrafter"/>
</dbReference>
<feature type="compositionally biased region" description="Basic and acidic residues" evidence="5">
    <location>
        <begin position="371"/>
        <end position="385"/>
    </location>
</feature>
<dbReference type="Pfam" id="PF12126">
    <property type="entry name" value="PML_CC"/>
    <property type="match status" value="1"/>
</dbReference>
<dbReference type="PANTHER" id="PTHR25462">
    <property type="entry name" value="BONUS, ISOFORM C-RELATED"/>
    <property type="match status" value="1"/>
</dbReference>
<dbReference type="InterPro" id="IPR001841">
    <property type="entry name" value="Znf_RING"/>
</dbReference>
<dbReference type="Ensembl" id="ENSCMUT00000033612.1">
    <property type="protein sequence ID" value="ENSCMUP00000031062.1"/>
    <property type="gene ID" value="ENSCMUG00000018901.1"/>
</dbReference>
<dbReference type="InterPro" id="IPR000315">
    <property type="entry name" value="Znf_B-box"/>
</dbReference>